<dbReference type="GO" id="GO:0006508">
    <property type="term" value="P:proteolysis"/>
    <property type="evidence" value="ECO:0007669"/>
    <property type="project" value="UniProtKB-KW"/>
</dbReference>
<dbReference type="InterPro" id="IPR036852">
    <property type="entry name" value="Peptidase_S8/S53_dom_sf"/>
</dbReference>
<dbReference type="PRINTS" id="PR00723">
    <property type="entry name" value="SUBTILISIN"/>
</dbReference>
<dbReference type="Gene3D" id="3.40.50.200">
    <property type="entry name" value="Peptidase S8/S53 domain"/>
    <property type="match status" value="2"/>
</dbReference>
<evidence type="ECO:0000313" key="7">
    <source>
        <dbReference type="Proteomes" id="UP000245934"/>
    </source>
</evidence>
<dbReference type="PANTHER" id="PTHR43806">
    <property type="entry name" value="PEPTIDASE S8"/>
    <property type="match status" value="1"/>
</dbReference>
<dbReference type="InterPro" id="IPR015500">
    <property type="entry name" value="Peptidase_S8_subtilisin-rel"/>
</dbReference>
<dbReference type="PROSITE" id="PS00138">
    <property type="entry name" value="SUBTILASE_SER"/>
    <property type="match status" value="1"/>
</dbReference>
<keyword evidence="7" id="KW-1185">Reference proteome</keyword>
<accession>A0A2V2NC62</accession>
<dbReference type="AlphaFoldDB" id="A0A2V2NC62"/>
<dbReference type="InterPro" id="IPR050131">
    <property type="entry name" value="Peptidase_S8_subtilisin-like"/>
</dbReference>
<dbReference type="CDD" id="cd05562">
    <property type="entry name" value="Peptidases_S53_like"/>
    <property type="match status" value="1"/>
</dbReference>
<dbReference type="EMBL" id="QGMZ01000012">
    <property type="protein sequence ID" value="PWR75196.1"/>
    <property type="molecule type" value="Genomic_DNA"/>
</dbReference>
<dbReference type="GO" id="GO:0004252">
    <property type="term" value="F:serine-type endopeptidase activity"/>
    <property type="evidence" value="ECO:0007669"/>
    <property type="project" value="InterPro"/>
</dbReference>
<dbReference type="Pfam" id="PF00082">
    <property type="entry name" value="Peptidase_S8"/>
    <property type="match status" value="1"/>
</dbReference>
<dbReference type="OrthoDB" id="103676at2157"/>
<proteinExistence type="inferred from homology"/>
<organism evidence="6 7">
    <name type="scientific">Methanospirillum stamsii</name>
    <dbReference type="NCBI Taxonomy" id="1277351"/>
    <lineage>
        <taxon>Archaea</taxon>
        <taxon>Methanobacteriati</taxon>
        <taxon>Methanobacteriota</taxon>
        <taxon>Stenosarchaea group</taxon>
        <taxon>Methanomicrobia</taxon>
        <taxon>Methanomicrobiales</taxon>
        <taxon>Methanospirillaceae</taxon>
        <taxon>Methanospirillum</taxon>
    </lineage>
</organism>
<sequence>MWGRASLTLCVLIVLVSLSSAAISDTNFTGNQPDTTIVTCAGTLQTEGDLLVRSNGIREVFGSTGKGVKVGVIGNGVESLQESQESGELAEVTVFATGSGDEGTAMLEIIHDLAPDADLYFYAYGGSSAEFKKAVSYLAQAGCQIICDDLYFFQQPFLEDGDVADHIRNVLTAYPDLIYITVSGNFASLHYQGSWKPGITAGPDKTIHDFGEGVSAIKITLLPDDEVIITLQWDDPWGSATHDYDLFITDPKKGEVLATSNMNQEETGEPFEHLVYHWQGSEPIQASLSIIRNGENLTPNILEMFIRNVDIRQVDSDIVKDPADSIFGHAALEEVITVGSVGIDTPYAISPDSSQGPVTIQNPVPTRRWKPDICAPTNVQVSGAGSFPVPFPGTSAAAPHVAGVIAQLLSSFPDISRTELMGAVYANTFDIGESGWDPIYGYGLIDAVKTFQSLYENNREILIGQDLENITGYQGL</sequence>
<evidence type="ECO:0000256" key="1">
    <source>
        <dbReference type="ARBA" id="ARBA00011073"/>
    </source>
</evidence>
<dbReference type="InterPro" id="IPR034075">
    <property type="entry name" value="Glr3161-like_dom"/>
</dbReference>
<feature type="domain" description="Peptidase S8/S53" evidence="5">
    <location>
        <begin position="319"/>
        <end position="443"/>
    </location>
</feature>
<protein>
    <recommendedName>
        <fullName evidence="5">Peptidase S8/S53 domain-containing protein</fullName>
    </recommendedName>
</protein>
<keyword evidence="2" id="KW-0645">Protease</keyword>
<dbReference type="InterPro" id="IPR023828">
    <property type="entry name" value="Peptidase_S8_Ser-AS"/>
</dbReference>
<evidence type="ECO:0000256" key="2">
    <source>
        <dbReference type="ARBA" id="ARBA00022670"/>
    </source>
</evidence>
<keyword evidence="4" id="KW-0720">Serine protease</keyword>
<dbReference type="GeneID" id="97608996"/>
<keyword evidence="3" id="KW-0378">Hydrolase</keyword>
<dbReference type="RefSeq" id="WP_109940274.1">
    <property type="nucleotide sequence ID" value="NZ_CP176366.1"/>
</dbReference>
<dbReference type="Proteomes" id="UP000245934">
    <property type="component" value="Unassembled WGS sequence"/>
</dbReference>
<evidence type="ECO:0000313" key="6">
    <source>
        <dbReference type="EMBL" id="PWR75196.1"/>
    </source>
</evidence>
<evidence type="ECO:0000256" key="3">
    <source>
        <dbReference type="ARBA" id="ARBA00022801"/>
    </source>
</evidence>
<comment type="similarity">
    <text evidence="1">Belongs to the peptidase S8 family.</text>
</comment>
<dbReference type="SUPFAM" id="SSF52743">
    <property type="entry name" value="Subtilisin-like"/>
    <property type="match status" value="1"/>
</dbReference>
<gene>
    <name evidence="6" type="ORF">DLD82_06335</name>
</gene>
<dbReference type="PANTHER" id="PTHR43806:SF11">
    <property type="entry name" value="CEREVISIN-RELATED"/>
    <property type="match status" value="1"/>
</dbReference>
<comment type="caution">
    <text evidence="6">The sequence shown here is derived from an EMBL/GenBank/DDBJ whole genome shotgun (WGS) entry which is preliminary data.</text>
</comment>
<name>A0A2V2NC62_9EURY</name>
<evidence type="ECO:0000259" key="5">
    <source>
        <dbReference type="Pfam" id="PF00082"/>
    </source>
</evidence>
<dbReference type="InterPro" id="IPR000209">
    <property type="entry name" value="Peptidase_S8/S53_dom"/>
</dbReference>
<evidence type="ECO:0000256" key="4">
    <source>
        <dbReference type="ARBA" id="ARBA00022825"/>
    </source>
</evidence>
<reference evidence="6 7" key="1">
    <citation type="submission" date="2018-05" db="EMBL/GenBank/DDBJ databases">
        <title>Draft genome of Methanospirillum stamsii Pt1.</title>
        <authorList>
            <person name="Dueholm M.S."/>
            <person name="Nielsen P.H."/>
            <person name="Bakmann L.F."/>
            <person name="Otzen D.E."/>
        </authorList>
    </citation>
    <scope>NUCLEOTIDE SEQUENCE [LARGE SCALE GENOMIC DNA]</scope>
    <source>
        <strain evidence="6 7">Pt1</strain>
    </source>
</reference>